<feature type="transmembrane region" description="Helical" evidence="2">
    <location>
        <begin position="46"/>
        <end position="67"/>
    </location>
</feature>
<dbReference type="Gene3D" id="3.80.10.10">
    <property type="entry name" value="Ribonuclease Inhibitor"/>
    <property type="match status" value="3"/>
</dbReference>
<proteinExistence type="predicted"/>
<dbReference type="InterPro" id="IPR006553">
    <property type="entry name" value="Leu-rich_rpt_Cys-con_subtyp"/>
</dbReference>
<keyword evidence="2" id="KW-0812">Transmembrane</keyword>
<feature type="domain" description="Disease resistance R13L4/SHOC-2-like LRR" evidence="3">
    <location>
        <begin position="581"/>
        <end position="761"/>
    </location>
</feature>
<gene>
    <name evidence="5" type="ORF">NB063_17175</name>
</gene>
<dbReference type="Pfam" id="PF13516">
    <property type="entry name" value="LRR_6"/>
    <property type="match status" value="1"/>
</dbReference>
<dbReference type="SUPFAM" id="SSF52058">
    <property type="entry name" value="L domain-like"/>
    <property type="match status" value="1"/>
</dbReference>
<feature type="transmembrane region" description="Helical" evidence="2">
    <location>
        <begin position="82"/>
        <end position="104"/>
    </location>
</feature>
<keyword evidence="2" id="KW-0472">Membrane</keyword>
<keyword evidence="6" id="KW-1185">Reference proteome</keyword>
<dbReference type="PANTHER" id="PTHR13318">
    <property type="entry name" value="PARTNER OF PAIRED, ISOFORM B-RELATED"/>
    <property type="match status" value="1"/>
</dbReference>
<dbReference type="PANTHER" id="PTHR13318:SF105">
    <property type="entry name" value="F-BOX_LRR-REPEAT PROTEIN 3"/>
    <property type="match status" value="1"/>
</dbReference>
<feature type="domain" description="F-box/LRR-repeat protein 15-like leucin rich repeat" evidence="4">
    <location>
        <begin position="406"/>
        <end position="505"/>
    </location>
</feature>
<reference evidence="5 6" key="1">
    <citation type="journal article" date="2022" name="Syst. Appl. Microbiol.">
        <title>Rhodopirellula aestuarii sp. nov., a novel member of the genus Rhodopirellula isolated from brackish sediments collected in the Tagus River estuary, Portugal.</title>
        <authorList>
            <person name="Vitorino I.R."/>
            <person name="Klimek D."/>
            <person name="Calusinska M."/>
            <person name="Lobo-da-Cunha A."/>
            <person name="Vasconcelos V."/>
            <person name="Lage O.M."/>
        </authorList>
    </citation>
    <scope>NUCLEOTIDE SEQUENCE [LARGE SCALE GENOMIC DNA]</scope>
    <source>
        <strain evidence="5 6">ICT_H3.1</strain>
    </source>
</reference>
<evidence type="ECO:0008006" key="7">
    <source>
        <dbReference type="Google" id="ProtNLM"/>
    </source>
</evidence>
<dbReference type="InterPro" id="IPR057207">
    <property type="entry name" value="FBXL15_LRR"/>
</dbReference>
<keyword evidence="2" id="KW-1133">Transmembrane helix</keyword>
<sequence length="775" mass="85443">MSSEESESDPLLHMYVPPRSVYAGGVVLEQWSDDVLIVKTNRLSRIGFLSLAATIGVLSSLFLYWFLQRQFIGDLPYTVETWLLVGLASLGVIFSLALAFGTLFKRPIRLDRGRREIKYDGCFGSGWEHRLVDLLAIQYCRGKNEVIRSDDGRDKITLQYQVNLVFRDSTLTRRNVSEQKYPDRVKQIGQQLADFLEVPVVDYVGPSGTMDEGDAEIRRLLNESSGDSRALMRKSVATFMAIAFIAILTTTGGCFVDSPPKPQQNATMQNAKPATMDSAAEEGDTLKIEVIGTYRVGDAEYVRDQIEAILPRGIRRSSWGSGGNICDYQIPPIVDANTLAEQIRFGEVIEIQPRLIRVQYSYEHEVPERFKEDVPDWQKPPNDDLGPALKKNAGDWWKALGEIGSLQMRKRNKRGEITHLGFYSASDETMRHVANLKSLKELRLPGCRHVTDEGARHLSGLTNLEELDLSGTKIGNSGQVHLSSLTGLKRLELSGSGTEAGLKHLSSLTRLEFLSIGYSYSYPVTTEGLQYLQGMRNLKALHLDNCEVSDASLELIAGFSKLESLNLRSGTMTGAGLANLIGLGNLRELNLRDCRAIGDQGLASLGLIKSLGHLDLNGTKVSDAGIPNLQSLSNLSTLVLSETAITDAGVLALQPLPLLNWLSLDETAITDSSLAHLQSFPKLTAVCLSDTKITDEGLKDLGQMTRLKTLQIDGTHVTDVGMAHLSGLTELSSLDISNTAITERGLRHVRFAPNLRDIRAEESGVSQRTLERFKK</sequence>
<evidence type="ECO:0000313" key="5">
    <source>
        <dbReference type="EMBL" id="MCM2372342.1"/>
    </source>
</evidence>
<dbReference type="InterPro" id="IPR001611">
    <property type="entry name" value="Leu-rich_rpt"/>
</dbReference>
<dbReference type="SMART" id="SM00367">
    <property type="entry name" value="LRR_CC"/>
    <property type="match status" value="7"/>
</dbReference>
<dbReference type="Pfam" id="PF23598">
    <property type="entry name" value="LRR_14"/>
    <property type="match status" value="1"/>
</dbReference>
<evidence type="ECO:0000259" key="3">
    <source>
        <dbReference type="Pfam" id="PF23598"/>
    </source>
</evidence>
<comment type="caution">
    <text evidence="5">The sequence shown here is derived from an EMBL/GenBank/DDBJ whole genome shotgun (WGS) entry which is preliminary data.</text>
</comment>
<dbReference type="Proteomes" id="UP001202961">
    <property type="component" value="Unassembled WGS sequence"/>
</dbReference>
<dbReference type="EMBL" id="JAMQBK010000044">
    <property type="protein sequence ID" value="MCM2372342.1"/>
    <property type="molecule type" value="Genomic_DNA"/>
</dbReference>
<organism evidence="5 6">
    <name type="scientific">Aporhodopirellula aestuarii</name>
    <dbReference type="NCBI Taxonomy" id="2950107"/>
    <lineage>
        <taxon>Bacteria</taxon>
        <taxon>Pseudomonadati</taxon>
        <taxon>Planctomycetota</taxon>
        <taxon>Planctomycetia</taxon>
        <taxon>Pirellulales</taxon>
        <taxon>Pirellulaceae</taxon>
        <taxon>Aporhodopirellula</taxon>
    </lineage>
</organism>
<evidence type="ECO:0000313" key="6">
    <source>
        <dbReference type="Proteomes" id="UP001202961"/>
    </source>
</evidence>
<dbReference type="InterPro" id="IPR055414">
    <property type="entry name" value="LRR_R13L4/SHOC2-like"/>
</dbReference>
<accession>A0ABT0U5X1</accession>
<name>A0ABT0U5X1_9BACT</name>
<evidence type="ECO:0000256" key="1">
    <source>
        <dbReference type="ARBA" id="ARBA00022737"/>
    </source>
</evidence>
<evidence type="ECO:0000256" key="2">
    <source>
        <dbReference type="SAM" id="Phobius"/>
    </source>
</evidence>
<evidence type="ECO:0000259" key="4">
    <source>
        <dbReference type="Pfam" id="PF25372"/>
    </source>
</evidence>
<feature type="transmembrane region" description="Helical" evidence="2">
    <location>
        <begin position="236"/>
        <end position="256"/>
    </location>
</feature>
<dbReference type="RefSeq" id="WP_250929977.1">
    <property type="nucleotide sequence ID" value="NZ_JAMQBK010000044.1"/>
</dbReference>
<keyword evidence="1" id="KW-0677">Repeat</keyword>
<dbReference type="InterPro" id="IPR032675">
    <property type="entry name" value="LRR_dom_sf"/>
</dbReference>
<protein>
    <recommendedName>
        <fullName evidence="7">Internalin-A</fullName>
    </recommendedName>
</protein>
<dbReference type="Pfam" id="PF25372">
    <property type="entry name" value="DUF7885"/>
    <property type="match status" value="1"/>
</dbReference>